<dbReference type="PANTHER" id="PTHR37017:SF11">
    <property type="entry name" value="ESTERASE_LIPASE_THIOESTERASE DOMAIN-CONTAINING PROTEIN"/>
    <property type="match status" value="1"/>
</dbReference>
<dbReference type="PANTHER" id="PTHR37017">
    <property type="entry name" value="AB HYDROLASE-1 DOMAIN-CONTAINING PROTEIN-RELATED"/>
    <property type="match status" value="1"/>
</dbReference>
<dbReference type="GO" id="GO:0003824">
    <property type="term" value="F:catalytic activity"/>
    <property type="evidence" value="ECO:0007669"/>
    <property type="project" value="UniProtKB-ARBA"/>
</dbReference>
<gene>
    <name evidence="2" type="ORF">HMPREF0183_0262</name>
</gene>
<feature type="domain" description="AB hydrolase-1" evidence="1">
    <location>
        <begin position="7"/>
        <end position="229"/>
    </location>
</feature>
<dbReference type="eggNOG" id="COG0596">
    <property type="taxonomic scope" value="Bacteria"/>
</dbReference>
<evidence type="ECO:0000313" key="3">
    <source>
        <dbReference type="Proteomes" id="UP000005714"/>
    </source>
</evidence>
<protein>
    <recommendedName>
        <fullName evidence="1">AB hydrolase-1 domain-containing protein</fullName>
    </recommendedName>
</protein>
<dbReference type="Pfam" id="PF12697">
    <property type="entry name" value="Abhydrolase_6"/>
    <property type="match status" value="1"/>
</dbReference>
<dbReference type="AlphaFoldDB" id="D4YK02"/>
<evidence type="ECO:0000313" key="2">
    <source>
        <dbReference type="EMBL" id="EFG48446.1"/>
    </source>
</evidence>
<proteinExistence type="predicted"/>
<keyword evidence="3" id="KW-1185">Reference proteome</keyword>
<dbReference type="STRING" id="585530.HMPREF0183_0262"/>
<dbReference type="EMBL" id="ADNU01000009">
    <property type="protein sequence ID" value="EFG48446.1"/>
    <property type="molecule type" value="Genomic_DNA"/>
</dbReference>
<reference evidence="2 3" key="1">
    <citation type="submission" date="2010-04" db="EMBL/GenBank/DDBJ databases">
        <authorList>
            <person name="Qin X."/>
            <person name="Bachman B."/>
            <person name="Battles P."/>
            <person name="Bell A."/>
            <person name="Bess C."/>
            <person name="Bickham C."/>
            <person name="Chaboub L."/>
            <person name="Chen D."/>
            <person name="Coyle M."/>
            <person name="Deiros D.R."/>
            <person name="Dinh H."/>
            <person name="Forbes L."/>
            <person name="Fowler G."/>
            <person name="Francisco L."/>
            <person name="Fu Q."/>
            <person name="Gubbala S."/>
            <person name="Hale W."/>
            <person name="Han Y."/>
            <person name="Hemphill L."/>
            <person name="Highlander S.K."/>
            <person name="Hirani K."/>
            <person name="Hogues M."/>
            <person name="Jackson L."/>
            <person name="Jakkamsetti A."/>
            <person name="Javaid M."/>
            <person name="Jiang H."/>
            <person name="Korchina V."/>
            <person name="Kovar C."/>
            <person name="Lara F."/>
            <person name="Lee S."/>
            <person name="Mata R."/>
            <person name="Mathew T."/>
            <person name="Moen C."/>
            <person name="Morales K."/>
            <person name="Munidasa M."/>
            <person name="Nazareth L."/>
            <person name="Ngo R."/>
            <person name="Nguyen L."/>
            <person name="Okwuonu G."/>
            <person name="Ongeri F."/>
            <person name="Patil S."/>
            <person name="Petrosino J."/>
            <person name="Pham C."/>
            <person name="Pham P."/>
            <person name="Pu L.-L."/>
            <person name="Puazo M."/>
            <person name="Raj R."/>
            <person name="Reid J."/>
            <person name="Rouhana J."/>
            <person name="Saada N."/>
            <person name="Shang Y."/>
            <person name="Simmons D."/>
            <person name="Thornton R."/>
            <person name="Warren J."/>
            <person name="Weissenberger G."/>
            <person name="Zhang J."/>
            <person name="Zhang L."/>
            <person name="Zhou C."/>
            <person name="Zhu D."/>
            <person name="Muzny D."/>
            <person name="Worley K."/>
            <person name="Gibbs R."/>
        </authorList>
    </citation>
    <scope>NUCLEOTIDE SEQUENCE [LARGE SCALE GENOMIC DNA]</scope>
    <source>
        <strain evidence="2 3">ATCC 49030</strain>
    </source>
</reference>
<dbReference type="SUPFAM" id="SSF53474">
    <property type="entry name" value="alpha/beta-Hydrolases"/>
    <property type="match status" value="1"/>
</dbReference>
<dbReference type="InterPro" id="IPR000073">
    <property type="entry name" value="AB_hydrolase_1"/>
</dbReference>
<name>D4YK02_9MICO</name>
<dbReference type="InterPro" id="IPR029058">
    <property type="entry name" value="AB_hydrolase_fold"/>
</dbReference>
<evidence type="ECO:0000259" key="1">
    <source>
        <dbReference type="Pfam" id="PF12697"/>
    </source>
</evidence>
<organism evidence="2 3">
    <name type="scientific">Brevibacterium mcbrellneri ATCC 49030</name>
    <dbReference type="NCBI Taxonomy" id="585530"/>
    <lineage>
        <taxon>Bacteria</taxon>
        <taxon>Bacillati</taxon>
        <taxon>Actinomycetota</taxon>
        <taxon>Actinomycetes</taxon>
        <taxon>Micrococcales</taxon>
        <taxon>Brevibacteriaceae</taxon>
        <taxon>Brevibacterium</taxon>
    </lineage>
</organism>
<accession>D4YK02</accession>
<dbReference type="Proteomes" id="UP000005714">
    <property type="component" value="Unassembled WGS sequence"/>
</dbReference>
<dbReference type="InterPro" id="IPR052897">
    <property type="entry name" value="Sec-Metab_Biosynth_Hydrolase"/>
</dbReference>
<sequence>MNTPGPIVLVGGGGLGPWAWSRVTPLLQQRGLTVVTPQLRTTGNDETLPASVTLSDWIDDLAIEVSRLDDATLVAHSFAGYVAAGALSRVAQHLRSVIFLDAALPQPGASWFDVMGAQTEGFMRSIARDGATPWFTRDQLDQMYPDNGITDRDLAWLDEHVTPQPIGTYAQPAIEQPIPTLATGVRLHYVKCLRTHPPVAPDTSSTTGWTMSTIDSSHWPMVTAPEDVTRQIIEVVENP</sequence>
<dbReference type="RefSeq" id="WP_005881939.1">
    <property type="nucleotide sequence ID" value="NZ_ADNU01000009.1"/>
</dbReference>
<comment type="caution">
    <text evidence="2">The sequence shown here is derived from an EMBL/GenBank/DDBJ whole genome shotgun (WGS) entry which is preliminary data.</text>
</comment>
<dbReference type="Gene3D" id="3.40.50.1820">
    <property type="entry name" value="alpha/beta hydrolase"/>
    <property type="match status" value="1"/>
</dbReference>